<keyword evidence="8" id="KW-0378">Hydrolase</keyword>
<dbReference type="GO" id="GO:0071972">
    <property type="term" value="F:peptidoglycan L,D-transpeptidase activity"/>
    <property type="evidence" value="ECO:0007669"/>
    <property type="project" value="TreeGrafter"/>
</dbReference>
<dbReference type="SUPFAM" id="SSF56601">
    <property type="entry name" value="beta-lactamase/transpeptidase-like"/>
    <property type="match status" value="1"/>
</dbReference>
<evidence type="ECO:0000259" key="16">
    <source>
        <dbReference type="Pfam" id="PF03717"/>
    </source>
</evidence>
<dbReference type="NCBIfam" id="TIGR03423">
    <property type="entry name" value="pbp2_mrdA"/>
    <property type="match status" value="1"/>
</dbReference>
<dbReference type="GO" id="GO:0006508">
    <property type="term" value="P:proteolysis"/>
    <property type="evidence" value="ECO:0007669"/>
    <property type="project" value="UniProtKB-KW"/>
</dbReference>
<keyword evidence="4" id="KW-0997">Cell inner membrane</keyword>
<evidence type="ECO:0000256" key="13">
    <source>
        <dbReference type="ARBA" id="ARBA00023316"/>
    </source>
</evidence>
<gene>
    <name evidence="17" type="primary">mrdA</name>
    <name evidence="17" type="ORF">CINF_0479</name>
</gene>
<dbReference type="Pfam" id="PF00905">
    <property type="entry name" value="Transpeptidase"/>
    <property type="match status" value="1"/>
</dbReference>
<keyword evidence="6" id="KW-0645">Protease</keyword>
<dbReference type="GO" id="GO:0009002">
    <property type="term" value="F:serine-type D-Ala-D-Ala carboxypeptidase activity"/>
    <property type="evidence" value="ECO:0007669"/>
    <property type="project" value="InterPro"/>
</dbReference>
<dbReference type="Proteomes" id="UP000509414">
    <property type="component" value="Chromosome"/>
</dbReference>
<evidence type="ECO:0000256" key="6">
    <source>
        <dbReference type="ARBA" id="ARBA00022670"/>
    </source>
</evidence>
<keyword evidence="17" id="KW-0808">Transferase</keyword>
<dbReference type="EMBL" id="CP049075">
    <property type="protein sequence ID" value="QLI05008.1"/>
    <property type="molecule type" value="Genomic_DNA"/>
</dbReference>
<dbReference type="InterPro" id="IPR017790">
    <property type="entry name" value="Penicillin-binding_protein_2"/>
</dbReference>
<proteinExistence type="predicted"/>
<dbReference type="KEGG" id="cinf:CINF_0479"/>
<dbReference type="AlphaFoldDB" id="A0A7H9CIC7"/>
<feature type="transmembrane region" description="Helical" evidence="14">
    <location>
        <begin position="5"/>
        <end position="23"/>
    </location>
</feature>
<dbReference type="Gene3D" id="3.30.1390.30">
    <property type="entry name" value="Penicillin-binding protein 2a, domain 3"/>
    <property type="match status" value="1"/>
</dbReference>
<keyword evidence="17" id="KW-0328">Glycosyltransferase</keyword>
<evidence type="ECO:0000259" key="15">
    <source>
        <dbReference type="Pfam" id="PF00905"/>
    </source>
</evidence>
<keyword evidence="13" id="KW-0961">Cell wall biogenesis/degradation</keyword>
<feature type="domain" description="Penicillin-binding protein dimerisation" evidence="16">
    <location>
        <begin position="46"/>
        <end position="218"/>
    </location>
</feature>
<organism evidence="17 18">
    <name type="scientific">Candidatus Campylobacter infans</name>
    <dbReference type="NCBI Taxonomy" id="2561898"/>
    <lineage>
        <taxon>Bacteria</taxon>
        <taxon>Pseudomonadati</taxon>
        <taxon>Campylobacterota</taxon>
        <taxon>Epsilonproteobacteria</taxon>
        <taxon>Campylobacterales</taxon>
        <taxon>Campylobacteraceae</taxon>
        <taxon>Campylobacter</taxon>
    </lineage>
</organism>
<dbReference type="InterPro" id="IPR036138">
    <property type="entry name" value="PBP_dimer_sf"/>
</dbReference>
<name>A0A7H9CIC7_9BACT</name>
<evidence type="ECO:0000256" key="2">
    <source>
        <dbReference type="ARBA" id="ARBA00004236"/>
    </source>
</evidence>
<dbReference type="InterPro" id="IPR050515">
    <property type="entry name" value="Beta-lactam/transpept"/>
</dbReference>
<keyword evidence="11 14" id="KW-1133">Transmembrane helix</keyword>
<dbReference type="InterPro" id="IPR005311">
    <property type="entry name" value="PBP_dimer"/>
</dbReference>
<dbReference type="SUPFAM" id="SSF56519">
    <property type="entry name" value="Penicillin binding protein dimerisation domain"/>
    <property type="match status" value="1"/>
</dbReference>
<evidence type="ECO:0000256" key="14">
    <source>
        <dbReference type="SAM" id="Phobius"/>
    </source>
</evidence>
<keyword evidence="7 14" id="KW-0812">Transmembrane</keyword>
<protein>
    <submittedName>
        <fullName evidence="17">Penicillin-binding protein 2</fullName>
        <ecNumber evidence="17">2.4.2.-</ecNumber>
    </submittedName>
</protein>
<evidence type="ECO:0000256" key="1">
    <source>
        <dbReference type="ARBA" id="ARBA00004167"/>
    </source>
</evidence>
<dbReference type="GO" id="GO:0008658">
    <property type="term" value="F:penicillin binding"/>
    <property type="evidence" value="ECO:0007669"/>
    <property type="project" value="InterPro"/>
</dbReference>
<dbReference type="RefSeq" id="WP_179975612.1">
    <property type="nucleotide sequence ID" value="NZ_CP049075.1"/>
</dbReference>
<evidence type="ECO:0000256" key="3">
    <source>
        <dbReference type="ARBA" id="ARBA00022475"/>
    </source>
</evidence>
<evidence type="ECO:0000256" key="4">
    <source>
        <dbReference type="ARBA" id="ARBA00022519"/>
    </source>
</evidence>
<evidence type="ECO:0000256" key="9">
    <source>
        <dbReference type="ARBA" id="ARBA00022960"/>
    </source>
</evidence>
<dbReference type="Gene3D" id="3.90.1310.10">
    <property type="entry name" value="Penicillin-binding protein 2a (Domain 2)"/>
    <property type="match status" value="1"/>
</dbReference>
<dbReference type="GO" id="GO:0008360">
    <property type="term" value="P:regulation of cell shape"/>
    <property type="evidence" value="ECO:0007669"/>
    <property type="project" value="UniProtKB-KW"/>
</dbReference>
<dbReference type="InterPro" id="IPR012338">
    <property type="entry name" value="Beta-lactam/transpept-like"/>
</dbReference>
<feature type="domain" description="Penicillin-binding protein transpeptidase" evidence="15">
    <location>
        <begin position="250"/>
        <end position="583"/>
    </location>
</feature>
<evidence type="ECO:0000313" key="17">
    <source>
        <dbReference type="EMBL" id="QLI05008.1"/>
    </source>
</evidence>
<reference evidence="17 18" key="1">
    <citation type="submission" date="2020-02" db="EMBL/GenBank/DDBJ databases">
        <title>Complete genome sequence of the novel Campylobacter species Candidatus Campylobacter infans.</title>
        <authorList>
            <person name="Duim B."/>
            <person name="Zomer A."/>
            <person name="van der Graaf L."/>
            <person name="Wagenaar J."/>
        </authorList>
    </citation>
    <scope>NUCLEOTIDE SEQUENCE [LARGE SCALE GENOMIC DNA]</scope>
    <source>
        <strain evidence="17 18">19S00001</strain>
    </source>
</reference>
<evidence type="ECO:0000256" key="5">
    <source>
        <dbReference type="ARBA" id="ARBA00022645"/>
    </source>
</evidence>
<accession>A0A7H9CIC7</accession>
<dbReference type="InterPro" id="IPR001460">
    <property type="entry name" value="PCN-bd_Tpept"/>
</dbReference>
<evidence type="ECO:0000256" key="7">
    <source>
        <dbReference type="ARBA" id="ARBA00022692"/>
    </source>
</evidence>
<keyword evidence="9" id="KW-0133">Cell shape</keyword>
<dbReference type="PANTHER" id="PTHR30627">
    <property type="entry name" value="PEPTIDOGLYCAN D,D-TRANSPEPTIDASE"/>
    <property type="match status" value="1"/>
</dbReference>
<dbReference type="Pfam" id="PF03717">
    <property type="entry name" value="PBP_dimer"/>
    <property type="match status" value="1"/>
</dbReference>
<evidence type="ECO:0000256" key="12">
    <source>
        <dbReference type="ARBA" id="ARBA00023136"/>
    </source>
</evidence>
<comment type="subcellular location">
    <subcellularLocation>
        <location evidence="2">Cell membrane</location>
    </subcellularLocation>
    <subcellularLocation>
        <location evidence="1">Membrane</location>
        <topology evidence="1">Single-pass membrane protein</topology>
    </subcellularLocation>
</comment>
<evidence type="ECO:0000256" key="8">
    <source>
        <dbReference type="ARBA" id="ARBA00022801"/>
    </source>
</evidence>
<keyword evidence="10" id="KW-0573">Peptidoglycan synthesis</keyword>
<dbReference type="Gene3D" id="3.40.710.10">
    <property type="entry name" value="DD-peptidase/beta-lactamase superfamily"/>
    <property type="match status" value="1"/>
</dbReference>
<evidence type="ECO:0000256" key="10">
    <source>
        <dbReference type="ARBA" id="ARBA00022984"/>
    </source>
</evidence>
<dbReference type="GO" id="GO:0071555">
    <property type="term" value="P:cell wall organization"/>
    <property type="evidence" value="ECO:0007669"/>
    <property type="project" value="UniProtKB-KW"/>
</dbReference>
<evidence type="ECO:0000256" key="11">
    <source>
        <dbReference type="ARBA" id="ARBA00022989"/>
    </source>
</evidence>
<dbReference type="GO" id="GO:0005886">
    <property type="term" value="C:plasma membrane"/>
    <property type="evidence" value="ECO:0007669"/>
    <property type="project" value="UniProtKB-SubCell"/>
</dbReference>
<evidence type="ECO:0000313" key="18">
    <source>
        <dbReference type="Proteomes" id="UP000509414"/>
    </source>
</evidence>
<dbReference type="GO" id="GO:0016757">
    <property type="term" value="F:glycosyltransferase activity"/>
    <property type="evidence" value="ECO:0007669"/>
    <property type="project" value="UniProtKB-KW"/>
</dbReference>
<keyword evidence="18" id="KW-1185">Reference proteome</keyword>
<dbReference type="GO" id="GO:0009252">
    <property type="term" value="P:peptidoglycan biosynthetic process"/>
    <property type="evidence" value="ECO:0007669"/>
    <property type="project" value="UniProtKB-KW"/>
</dbReference>
<dbReference type="PANTHER" id="PTHR30627:SF2">
    <property type="entry name" value="PEPTIDOGLYCAN D,D-TRANSPEPTIDASE MRDA"/>
    <property type="match status" value="1"/>
</dbReference>
<keyword evidence="3" id="KW-1003">Cell membrane</keyword>
<sequence>MRMYLAYGIFACVWLLLLIRVYYLSVKSNEYYEQIAQNNAIKTEQIAPNRGQILDRNGDPMAVNNLGFAILLKPHIKKENDIKKELAFLGEIFTDLNQTKLFREYKRLDSPYNQDYVPIVDFMEYERVLPYYTLLSMQSSLQVNPTIKRLYPEGNLASHVIGYVGRANVEDIQNEPLTKLTNYIGRTGIEKYYNDELQGQKGQRRIKVTALNQEIEVLEQVYPTSKDITLSIDLRLQRSLKYAFGNERAGAIIVMDAKNGEILAAASFPEYDLNAFVTGISQKEWNELINHNDHPFTNKLVNALYPPASTVKMTMAMAFFDSGIYEPESKILCDSYFALGDRRFRNWTDRFRENMSVIEALKTSCDTYFYRGAYNVGIEKISPILELFGFGRKTGVDLPNEYIGVAPSIAWKRRHSSTPWVQGDTMNTSIGQGNFLATPLQIAKNTAIFATGYELTPHFAIKIDGKPLTWDKKEILNKKQKAYLQSIRDGMIATANEIGGTAFYPLRTAGIRLAAKTGTAQIVGISQSQAKRIKEEEMEYLNRSHAWITTYGPIENPQYIVSVLVEHGAHGGSTSGPIAARVYNKLIELGYIDKSYLKPSYKRKWNIH</sequence>
<keyword evidence="12 14" id="KW-0472">Membrane</keyword>
<keyword evidence="5" id="KW-0121">Carboxypeptidase</keyword>
<dbReference type="EC" id="2.4.2.-" evidence="17"/>